<evidence type="ECO:0000256" key="1">
    <source>
        <dbReference type="ARBA" id="ARBA00007074"/>
    </source>
</evidence>
<feature type="region of interest" description="Disordered" evidence="5">
    <location>
        <begin position="143"/>
        <end position="176"/>
    </location>
</feature>
<dbReference type="InterPro" id="IPR051794">
    <property type="entry name" value="PG_Endopeptidase_C40"/>
</dbReference>
<organism evidence="8 9">
    <name type="scientific">Streptomyces plumbiresistens</name>
    <dbReference type="NCBI Taxonomy" id="511811"/>
    <lineage>
        <taxon>Bacteria</taxon>
        <taxon>Bacillati</taxon>
        <taxon>Actinomycetota</taxon>
        <taxon>Actinomycetes</taxon>
        <taxon>Kitasatosporales</taxon>
        <taxon>Streptomycetaceae</taxon>
        <taxon>Streptomyces</taxon>
    </lineage>
</organism>
<keyword evidence="4" id="KW-0788">Thiol protease</keyword>
<name>A0ABP7T1Y0_9ACTN</name>
<dbReference type="Gene3D" id="3.90.1720.10">
    <property type="entry name" value="endopeptidase domain like (from Nostoc punctiforme)"/>
    <property type="match status" value="1"/>
</dbReference>
<dbReference type="PANTHER" id="PTHR47359">
    <property type="entry name" value="PEPTIDOGLYCAN DL-ENDOPEPTIDASE CWLO"/>
    <property type="match status" value="1"/>
</dbReference>
<feature type="region of interest" description="Disordered" evidence="5">
    <location>
        <begin position="35"/>
        <end position="123"/>
    </location>
</feature>
<dbReference type="PANTHER" id="PTHR47359:SF3">
    <property type="entry name" value="NLP_P60 DOMAIN-CONTAINING PROTEIN-RELATED"/>
    <property type="match status" value="1"/>
</dbReference>
<feature type="compositionally biased region" description="Basic and acidic residues" evidence="5">
    <location>
        <begin position="46"/>
        <end position="65"/>
    </location>
</feature>
<gene>
    <name evidence="8" type="ORF">GCM10022232_75040</name>
</gene>
<dbReference type="Pfam" id="PF00877">
    <property type="entry name" value="NLPC_P60"/>
    <property type="match status" value="1"/>
</dbReference>
<dbReference type="SUPFAM" id="SSF54001">
    <property type="entry name" value="Cysteine proteinases"/>
    <property type="match status" value="1"/>
</dbReference>
<comment type="similarity">
    <text evidence="1">Belongs to the peptidase C40 family.</text>
</comment>
<dbReference type="InterPro" id="IPR038765">
    <property type="entry name" value="Papain-like_cys_pep_sf"/>
</dbReference>
<evidence type="ECO:0000256" key="6">
    <source>
        <dbReference type="SAM" id="SignalP"/>
    </source>
</evidence>
<dbReference type="PROSITE" id="PS51935">
    <property type="entry name" value="NLPC_P60"/>
    <property type="match status" value="1"/>
</dbReference>
<keyword evidence="6" id="KW-0732">Signal</keyword>
<feature type="compositionally biased region" description="Low complexity" evidence="5">
    <location>
        <begin position="94"/>
        <end position="108"/>
    </location>
</feature>
<sequence>MASERTPRPGISLPGMRNSALATAALTSVALLSQTASATPAAAEDGPSRDEVRQRIDNLYDRAESDTGTFNATRAGSSPRKRAGSLTESGGERAGSAADDGRGRTAAGTGAGTGNSPRRQADPALDGVARQWFDAARAKLGPTVPAALPADRRPAQPASSRPARPASAPGLREQATADRPALELTAGSATALPPAPGAPQEARQADTPGALPATAAEPRPSSLRTTKERVQRQLAAARDLLTTHTAQAAPPSTPLAAIESRPAVDTWAAPAPQTGLGTDPLWQQQQPAATTMSAPLTMETPLVTETPLAMNSSLSMDASLGTGTSLTMDTPFTMAAPLVTDVPLAMDASFAFATPVPTAPPVPTQPPFAAPPPYPTTAPLQAVDTPSTGFPLTAAAPAPAGITQAPEAPAYETKATRALAFARAQIGKPCVWGAAGPGSYDNAGLTQAAWRAAGVELPRTTPGQAASGTVVPLAETRVGDLVFFYDDLSHVGLYIGNGTMIHAPGPGAYIREESVFYAGESAIRGAVRPA</sequence>
<dbReference type="InterPro" id="IPR000064">
    <property type="entry name" value="NLP_P60_dom"/>
</dbReference>
<keyword evidence="2" id="KW-0645">Protease</keyword>
<keyword evidence="3" id="KW-0378">Hydrolase</keyword>
<proteinExistence type="inferred from homology"/>
<feature type="compositionally biased region" description="Polar residues" evidence="5">
    <location>
        <begin position="66"/>
        <end position="76"/>
    </location>
</feature>
<feature type="domain" description="NlpC/P60" evidence="7">
    <location>
        <begin position="412"/>
        <end position="530"/>
    </location>
</feature>
<reference evidence="9" key="1">
    <citation type="journal article" date="2019" name="Int. J. Syst. Evol. Microbiol.">
        <title>The Global Catalogue of Microorganisms (GCM) 10K type strain sequencing project: providing services to taxonomists for standard genome sequencing and annotation.</title>
        <authorList>
            <consortium name="The Broad Institute Genomics Platform"/>
            <consortium name="The Broad Institute Genome Sequencing Center for Infectious Disease"/>
            <person name="Wu L."/>
            <person name="Ma J."/>
        </authorList>
    </citation>
    <scope>NUCLEOTIDE SEQUENCE [LARGE SCALE GENOMIC DNA]</scope>
    <source>
        <strain evidence="9">JCM 16924</strain>
    </source>
</reference>
<feature type="compositionally biased region" description="Low complexity" evidence="5">
    <location>
        <begin position="155"/>
        <end position="169"/>
    </location>
</feature>
<dbReference type="EMBL" id="BAAAZX010000029">
    <property type="protein sequence ID" value="GAA4019798.1"/>
    <property type="molecule type" value="Genomic_DNA"/>
</dbReference>
<evidence type="ECO:0000259" key="7">
    <source>
        <dbReference type="PROSITE" id="PS51935"/>
    </source>
</evidence>
<evidence type="ECO:0000313" key="9">
    <source>
        <dbReference type="Proteomes" id="UP001500456"/>
    </source>
</evidence>
<feature type="region of interest" description="Disordered" evidence="5">
    <location>
        <begin position="189"/>
        <end position="232"/>
    </location>
</feature>
<comment type="caution">
    <text evidence="8">The sequence shown here is derived from an EMBL/GenBank/DDBJ whole genome shotgun (WGS) entry which is preliminary data.</text>
</comment>
<evidence type="ECO:0000256" key="4">
    <source>
        <dbReference type="ARBA" id="ARBA00022807"/>
    </source>
</evidence>
<dbReference type="Proteomes" id="UP001500456">
    <property type="component" value="Unassembled WGS sequence"/>
</dbReference>
<protein>
    <recommendedName>
        <fullName evidence="7">NlpC/P60 domain-containing protein</fullName>
    </recommendedName>
</protein>
<evidence type="ECO:0000256" key="2">
    <source>
        <dbReference type="ARBA" id="ARBA00022670"/>
    </source>
</evidence>
<evidence type="ECO:0000256" key="3">
    <source>
        <dbReference type="ARBA" id="ARBA00022801"/>
    </source>
</evidence>
<evidence type="ECO:0000256" key="5">
    <source>
        <dbReference type="SAM" id="MobiDB-lite"/>
    </source>
</evidence>
<feature type="chain" id="PRO_5047520139" description="NlpC/P60 domain-containing protein" evidence="6">
    <location>
        <begin position="39"/>
        <end position="530"/>
    </location>
</feature>
<keyword evidence="9" id="KW-1185">Reference proteome</keyword>
<feature type="signal peptide" evidence="6">
    <location>
        <begin position="1"/>
        <end position="38"/>
    </location>
</feature>
<dbReference type="RefSeq" id="WP_345569514.1">
    <property type="nucleotide sequence ID" value="NZ_BAAAZX010000029.1"/>
</dbReference>
<evidence type="ECO:0000313" key="8">
    <source>
        <dbReference type="EMBL" id="GAA4019798.1"/>
    </source>
</evidence>
<accession>A0ABP7T1Y0</accession>